<keyword evidence="3 9" id="KW-0812">Transmembrane</keyword>
<comment type="subcellular location">
    <subcellularLocation>
        <location evidence="1">Membrane</location>
        <topology evidence="1">Multi-pass membrane protein</topology>
    </subcellularLocation>
</comment>
<evidence type="ECO:0000256" key="8">
    <source>
        <dbReference type="ARBA" id="ARBA00023224"/>
    </source>
</evidence>
<evidence type="ECO:0000256" key="9">
    <source>
        <dbReference type="SAM" id="Phobius"/>
    </source>
</evidence>
<evidence type="ECO:0000256" key="5">
    <source>
        <dbReference type="ARBA" id="ARBA00022989"/>
    </source>
</evidence>
<proteinExistence type="predicted"/>
<keyword evidence="7" id="KW-0675">Receptor</keyword>
<keyword evidence="4" id="KW-0552">Olfaction</keyword>
<evidence type="ECO:0000313" key="11">
    <source>
        <dbReference type="RefSeq" id="XP_015189721.1"/>
    </source>
</evidence>
<keyword evidence="10" id="KW-1185">Reference proteome</keyword>
<evidence type="ECO:0000256" key="1">
    <source>
        <dbReference type="ARBA" id="ARBA00004141"/>
    </source>
</evidence>
<keyword evidence="6 9" id="KW-0472">Membrane</keyword>
<dbReference type="RefSeq" id="XP_015189721.1">
    <property type="nucleotide sequence ID" value="XM_015334235.1"/>
</dbReference>
<accession>A0ABM1JB83</accession>
<dbReference type="Proteomes" id="UP000694924">
    <property type="component" value="Unplaced"/>
</dbReference>
<protein>
    <submittedName>
        <fullName evidence="11">Uncharacterized protein LOC107073547 isoform X1</fullName>
    </submittedName>
</protein>
<evidence type="ECO:0000256" key="2">
    <source>
        <dbReference type="ARBA" id="ARBA00022606"/>
    </source>
</evidence>
<evidence type="ECO:0000256" key="4">
    <source>
        <dbReference type="ARBA" id="ARBA00022725"/>
    </source>
</evidence>
<feature type="transmembrane region" description="Helical" evidence="9">
    <location>
        <begin position="84"/>
        <end position="105"/>
    </location>
</feature>
<feature type="transmembrane region" description="Helical" evidence="9">
    <location>
        <begin position="111"/>
        <end position="133"/>
    </location>
</feature>
<sequence>MAYLITTFLALSVIAFDFLYIFQLSISLNNATEIVECSFYIAGSLFTIYINFYLGQELTNHSNLVYEELCQVPFYTLSNKTQKFLLFIIAKSCKASTISIGGMFVSTHATFAAVSSISDCFMIYCLNISFQLIRKAFSFAMVYYSTL</sequence>
<organism evidence="10 11">
    <name type="scientific">Polistes dominula</name>
    <name type="common">European paper wasp</name>
    <name type="synonym">Vespa dominula</name>
    <dbReference type="NCBI Taxonomy" id="743375"/>
    <lineage>
        <taxon>Eukaryota</taxon>
        <taxon>Metazoa</taxon>
        <taxon>Ecdysozoa</taxon>
        <taxon>Arthropoda</taxon>
        <taxon>Hexapoda</taxon>
        <taxon>Insecta</taxon>
        <taxon>Pterygota</taxon>
        <taxon>Neoptera</taxon>
        <taxon>Endopterygota</taxon>
        <taxon>Hymenoptera</taxon>
        <taxon>Apocrita</taxon>
        <taxon>Aculeata</taxon>
        <taxon>Vespoidea</taxon>
        <taxon>Vespidae</taxon>
        <taxon>Polistinae</taxon>
        <taxon>Polistini</taxon>
        <taxon>Polistes</taxon>
    </lineage>
</organism>
<feature type="transmembrane region" description="Helical" evidence="9">
    <location>
        <begin position="39"/>
        <end position="55"/>
    </location>
</feature>
<evidence type="ECO:0000256" key="6">
    <source>
        <dbReference type="ARBA" id="ARBA00023136"/>
    </source>
</evidence>
<dbReference type="Pfam" id="PF02949">
    <property type="entry name" value="7tm_6"/>
    <property type="match status" value="1"/>
</dbReference>
<dbReference type="GeneID" id="107073547"/>
<evidence type="ECO:0000256" key="3">
    <source>
        <dbReference type="ARBA" id="ARBA00022692"/>
    </source>
</evidence>
<evidence type="ECO:0000313" key="10">
    <source>
        <dbReference type="Proteomes" id="UP000694924"/>
    </source>
</evidence>
<gene>
    <name evidence="11" type="primary">LOC107073547</name>
</gene>
<reference evidence="11" key="1">
    <citation type="submission" date="2025-08" db="UniProtKB">
        <authorList>
            <consortium name="RefSeq"/>
        </authorList>
    </citation>
    <scope>IDENTIFICATION</scope>
    <source>
        <tissue evidence="11">Whole body</tissue>
    </source>
</reference>
<dbReference type="InterPro" id="IPR004117">
    <property type="entry name" value="7tm6_olfct_rcpt"/>
</dbReference>
<keyword evidence="8" id="KW-0807">Transducer</keyword>
<keyword evidence="2" id="KW-0716">Sensory transduction</keyword>
<name>A0ABM1JB83_POLDO</name>
<keyword evidence="5 9" id="KW-1133">Transmembrane helix</keyword>
<evidence type="ECO:0000256" key="7">
    <source>
        <dbReference type="ARBA" id="ARBA00023170"/>
    </source>
</evidence>